<organism evidence="2 3">
    <name type="scientific">Sorghum bicolor</name>
    <name type="common">Sorghum</name>
    <name type="synonym">Sorghum vulgare</name>
    <dbReference type="NCBI Taxonomy" id="4558"/>
    <lineage>
        <taxon>Eukaryota</taxon>
        <taxon>Viridiplantae</taxon>
        <taxon>Streptophyta</taxon>
        <taxon>Embryophyta</taxon>
        <taxon>Tracheophyta</taxon>
        <taxon>Spermatophyta</taxon>
        <taxon>Magnoliopsida</taxon>
        <taxon>Liliopsida</taxon>
        <taxon>Poales</taxon>
        <taxon>Poaceae</taxon>
        <taxon>PACMAD clade</taxon>
        <taxon>Panicoideae</taxon>
        <taxon>Andropogonodae</taxon>
        <taxon>Andropogoneae</taxon>
        <taxon>Sorghinae</taxon>
        <taxon>Sorghum</taxon>
    </lineage>
</organism>
<evidence type="ECO:0000313" key="2">
    <source>
        <dbReference type="EMBL" id="KAG0551314.1"/>
    </source>
</evidence>
<dbReference type="SUPFAM" id="SSF57863">
    <property type="entry name" value="ArfGap/RecO-like zinc finger"/>
    <property type="match status" value="1"/>
</dbReference>
<dbReference type="AlphaFoldDB" id="A0A921S4K9"/>
<feature type="compositionally biased region" description="Basic and acidic residues" evidence="1">
    <location>
        <begin position="19"/>
        <end position="35"/>
    </location>
</feature>
<dbReference type="Proteomes" id="UP000807115">
    <property type="component" value="Chromosome 1"/>
</dbReference>
<feature type="compositionally biased region" description="Basic and acidic residues" evidence="1">
    <location>
        <begin position="58"/>
        <end position="82"/>
    </location>
</feature>
<dbReference type="PANTHER" id="PTHR46085:SF4">
    <property type="entry name" value="ADP-RIBOSYLATION FACTOR GTPASE-ACTIVATING PROTEIN AGD14-RELATED"/>
    <property type="match status" value="1"/>
</dbReference>
<dbReference type="Gene3D" id="1.10.220.150">
    <property type="entry name" value="Arf GTPase activating protein"/>
    <property type="match status" value="1"/>
</dbReference>
<dbReference type="EMBL" id="CM027680">
    <property type="protein sequence ID" value="KAG0551314.1"/>
    <property type="molecule type" value="Genomic_DNA"/>
</dbReference>
<dbReference type="GO" id="GO:0005096">
    <property type="term" value="F:GTPase activator activity"/>
    <property type="evidence" value="ECO:0007669"/>
    <property type="project" value="InterPro"/>
</dbReference>
<dbReference type="InterPro" id="IPR044820">
    <property type="entry name" value="AGD14-like"/>
</dbReference>
<feature type="compositionally biased region" description="Polar residues" evidence="1">
    <location>
        <begin position="151"/>
        <end position="174"/>
    </location>
</feature>
<feature type="region of interest" description="Disordered" evidence="1">
    <location>
        <begin position="147"/>
        <end position="181"/>
    </location>
</feature>
<accession>A0A921S4K9</accession>
<name>A0A921S4K9_SORBI</name>
<feature type="region of interest" description="Disordered" evidence="1">
    <location>
        <begin position="354"/>
        <end position="382"/>
    </location>
</feature>
<feature type="region of interest" description="Disordered" evidence="1">
    <location>
        <begin position="58"/>
        <end position="129"/>
    </location>
</feature>
<feature type="compositionally biased region" description="Basic and acidic residues" evidence="1">
    <location>
        <begin position="115"/>
        <end position="124"/>
    </location>
</feature>
<feature type="region of interest" description="Disordered" evidence="1">
    <location>
        <begin position="1"/>
        <end position="40"/>
    </location>
</feature>
<evidence type="ECO:0000256" key="1">
    <source>
        <dbReference type="SAM" id="MobiDB-lite"/>
    </source>
</evidence>
<dbReference type="PANTHER" id="PTHR46085">
    <property type="entry name" value="ARFGAP/RECO-RELATED"/>
    <property type="match status" value="1"/>
</dbReference>
<reference evidence="2" key="1">
    <citation type="journal article" date="2019" name="BMC Genomics">
        <title>A new reference genome for Sorghum bicolor reveals high levels of sequence similarity between sweet and grain genotypes: implications for the genetics of sugar metabolism.</title>
        <authorList>
            <person name="Cooper E.A."/>
            <person name="Brenton Z.W."/>
            <person name="Flinn B.S."/>
            <person name="Jenkins J."/>
            <person name="Shu S."/>
            <person name="Flowers D."/>
            <person name="Luo F."/>
            <person name="Wang Y."/>
            <person name="Xia P."/>
            <person name="Barry K."/>
            <person name="Daum C."/>
            <person name="Lipzen A."/>
            <person name="Yoshinaga Y."/>
            <person name="Schmutz J."/>
            <person name="Saski C."/>
            <person name="Vermerris W."/>
            <person name="Kresovich S."/>
        </authorList>
    </citation>
    <scope>NUCLEOTIDE SEQUENCE</scope>
</reference>
<evidence type="ECO:0000313" key="3">
    <source>
        <dbReference type="Proteomes" id="UP000807115"/>
    </source>
</evidence>
<reference evidence="2" key="2">
    <citation type="submission" date="2020-10" db="EMBL/GenBank/DDBJ databases">
        <authorList>
            <person name="Cooper E.A."/>
            <person name="Brenton Z.W."/>
            <person name="Flinn B.S."/>
            <person name="Jenkins J."/>
            <person name="Shu S."/>
            <person name="Flowers D."/>
            <person name="Luo F."/>
            <person name="Wang Y."/>
            <person name="Xia P."/>
            <person name="Barry K."/>
            <person name="Daum C."/>
            <person name="Lipzen A."/>
            <person name="Yoshinaga Y."/>
            <person name="Schmutz J."/>
            <person name="Saski C."/>
            <person name="Vermerris W."/>
            <person name="Kresovich S."/>
        </authorList>
    </citation>
    <scope>NUCLEOTIDE SEQUENCE</scope>
</reference>
<dbReference type="InterPro" id="IPR038508">
    <property type="entry name" value="ArfGAP_dom_sf"/>
</dbReference>
<protein>
    <recommendedName>
        <fullName evidence="4">Arf-GAP domain-containing protein</fullName>
    </recommendedName>
</protein>
<evidence type="ECO:0008006" key="4">
    <source>
        <dbReference type="Google" id="ProtNLM"/>
    </source>
</evidence>
<proteinExistence type="predicted"/>
<comment type="caution">
    <text evidence="2">The sequence shown here is derived from an EMBL/GenBank/DDBJ whole genome shotgun (WGS) entry which is preliminary data.</text>
</comment>
<gene>
    <name evidence="2" type="ORF">BDA96_01G412600</name>
</gene>
<dbReference type="InterPro" id="IPR037278">
    <property type="entry name" value="ARFGAP/RecO"/>
</dbReference>
<sequence length="571" mass="62417">MSTFSTQEVEALQKGGNQRAKESFLKDFDTQKMRLPDSSNIGSLREFIKAVYVERRYAGGRFSERPPRDKQNQKAHEEEHRRPSSYHSFSQSPPYGCQYEERRNGKQSAFLSRKPGSDRGHEGKISGYSYSSHSLHERMFQDGFTGESCGPRTSNCSGSSTGDTAKSAPQSPNFPDSICFSPPVLQDQSNIQSSCGLTSSQRTVSAGNIDSISLKSGKSSLSDLIFEDDNVHRTETAKNSAAPSFMAFPDDISAPNQDIFDSKATQEHHVTTTDQSVDLFSNMLTETPSADKVIPAAPSMDNAGWATFDTPPEQKQPALTGLSYVATTSIDKQAPNRDLFSFESNAELTWFQSSKDDTSVTSQNQSTATSLDTGSSQPWSTFDASSASTQYTVKGDLSLMTSTLQEPKRPIDRNCSQLWHSFDDANEVVCAKPRIEDHSNVVSISLSTSNPFMCSVVSEESYDDDSQKVFMDELSPNTSIAASADSSLGGPSNKQMPLNPFDLPFDTQLGTPDLFMDVSSLQEPLPSPDLPAFLDGLPERWFPSSSCAYDPSASHGGLPCLVEQGPNFSLR</sequence>